<evidence type="ECO:0000256" key="2">
    <source>
        <dbReference type="ARBA" id="ARBA00023163"/>
    </source>
</evidence>
<name>A0A6C0CZD5_9ZZZZ</name>
<protein>
    <recommendedName>
        <fullName evidence="4">RNA polymerase Rpb6</fullName>
    </recommendedName>
</protein>
<dbReference type="GO" id="GO:0003899">
    <property type="term" value="F:DNA-directed RNA polymerase activity"/>
    <property type="evidence" value="ECO:0007669"/>
    <property type="project" value="InterPro"/>
</dbReference>
<dbReference type="GO" id="GO:0000428">
    <property type="term" value="C:DNA-directed RNA polymerase complex"/>
    <property type="evidence" value="ECO:0007669"/>
    <property type="project" value="UniProtKB-KW"/>
</dbReference>
<proteinExistence type="predicted"/>
<evidence type="ECO:0000256" key="1">
    <source>
        <dbReference type="ARBA" id="ARBA00022478"/>
    </source>
</evidence>
<reference evidence="3" key="1">
    <citation type="journal article" date="2020" name="Nature">
        <title>Giant virus diversity and host interactions through global metagenomics.</title>
        <authorList>
            <person name="Schulz F."/>
            <person name="Roux S."/>
            <person name="Paez-Espino D."/>
            <person name="Jungbluth S."/>
            <person name="Walsh D.A."/>
            <person name="Denef V.J."/>
            <person name="McMahon K.D."/>
            <person name="Konstantinidis K.T."/>
            <person name="Eloe-Fadrosh E.A."/>
            <person name="Kyrpides N.C."/>
            <person name="Woyke T."/>
        </authorList>
    </citation>
    <scope>NUCLEOTIDE SEQUENCE</scope>
    <source>
        <strain evidence="3">GVMAG-M-3300023110-24</strain>
    </source>
</reference>
<dbReference type="InterPro" id="IPR006110">
    <property type="entry name" value="Pol_omega/Rpo6/RPB6"/>
</dbReference>
<evidence type="ECO:0008006" key="4">
    <source>
        <dbReference type="Google" id="ProtNLM"/>
    </source>
</evidence>
<dbReference type="GO" id="GO:0003677">
    <property type="term" value="F:DNA binding"/>
    <property type="evidence" value="ECO:0007669"/>
    <property type="project" value="InterPro"/>
</dbReference>
<accession>A0A6C0CZD5</accession>
<dbReference type="PIRSF" id="PIRSF000778">
    <property type="entry name" value="RpoK/RPB6"/>
    <property type="match status" value="1"/>
</dbReference>
<evidence type="ECO:0000313" key="3">
    <source>
        <dbReference type="EMBL" id="QHT09164.1"/>
    </source>
</evidence>
<keyword evidence="2" id="KW-0804">Transcription</keyword>
<keyword evidence="1" id="KW-0240">DNA-directed RNA polymerase</keyword>
<dbReference type="EMBL" id="MN739508">
    <property type="protein sequence ID" value="QHT09164.1"/>
    <property type="molecule type" value="Genomic_DNA"/>
</dbReference>
<dbReference type="AlphaFoldDB" id="A0A6C0CZD5"/>
<dbReference type="Gene3D" id="3.90.940.10">
    <property type="match status" value="1"/>
</dbReference>
<dbReference type="InterPro" id="IPR036161">
    <property type="entry name" value="RPB6/omega-like_sf"/>
</dbReference>
<dbReference type="Pfam" id="PF01192">
    <property type="entry name" value="RNA_pol_Rpb6"/>
    <property type="match status" value="1"/>
</dbReference>
<dbReference type="InterPro" id="IPR006111">
    <property type="entry name" value="Rpo6/Rpb6"/>
</dbReference>
<dbReference type="SUPFAM" id="SSF63562">
    <property type="entry name" value="RPB6/omega subunit-like"/>
    <property type="match status" value="1"/>
</dbReference>
<dbReference type="GO" id="GO:0006351">
    <property type="term" value="P:DNA-templated transcription"/>
    <property type="evidence" value="ECO:0007669"/>
    <property type="project" value="InterPro"/>
</dbReference>
<organism evidence="3">
    <name type="scientific">viral metagenome</name>
    <dbReference type="NCBI Taxonomy" id="1070528"/>
    <lineage>
        <taxon>unclassified sequences</taxon>
        <taxon>metagenomes</taxon>
        <taxon>organismal metagenomes</taxon>
    </lineage>
</organism>
<sequence length="112" mass="13301">MSELFEEDIVNTTDDENNEETETIVLDDKDHFDTTTHFTQPILTKYEKTMIIIERTQQLLNQALPLINNPEKYTDIDDIVEEELKQKKIPFIIRRSIGNKHDYYKLSDLEIL</sequence>